<dbReference type="EMBL" id="QLMA01000005">
    <property type="protein sequence ID" value="RAJ80254.1"/>
    <property type="molecule type" value="Genomic_DNA"/>
</dbReference>
<protein>
    <submittedName>
        <fullName evidence="3">Fasciclin domain-containing protein</fullName>
    </submittedName>
</protein>
<gene>
    <name evidence="3" type="ORF">CLV59_105362</name>
</gene>
<organism evidence="3 4">
    <name type="scientific">Chitinophaga dinghuensis</name>
    <dbReference type="NCBI Taxonomy" id="1539050"/>
    <lineage>
        <taxon>Bacteria</taxon>
        <taxon>Pseudomonadati</taxon>
        <taxon>Bacteroidota</taxon>
        <taxon>Chitinophagia</taxon>
        <taxon>Chitinophagales</taxon>
        <taxon>Chitinophagaceae</taxon>
        <taxon>Chitinophaga</taxon>
    </lineage>
</organism>
<dbReference type="SUPFAM" id="SSF82153">
    <property type="entry name" value="FAS1 domain"/>
    <property type="match status" value="2"/>
</dbReference>
<dbReference type="PANTHER" id="PTHR10900:SF77">
    <property type="entry name" value="FI19380P1"/>
    <property type="match status" value="1"/>
</dbReference>
<dbReference type="InterPro" id="IPR000782">
    <property type="entry name" value="FAS1_domain"/>
</dbReference>
<name>A0A327VZS0_9BACT</name>
<dbReference type="InterPro" id="IPR050904">
    <property type="entry name" value="Adhesion/Biosynth-related"/>
</dbReference>
<feature type="chain" id="PRO_5016246310" evidence="1">
    <location>
        <begin position="24"/>
        <end position="403"/>
    </location>
</feature>
<feature type="signal peptide" evidence="1">
    <location>
        <begin position="1"/>
        <end position="23"/>
    </location>
</feature>
<dbReference type="InterPro" id="IPR036378">
    <property type="entry name" value="FAS1_dom_sf"/>
</dbReference>
<evidence type="ECO:0000256" key="1">
    <source>
        <dbReference type="SAM" id="SignalP"/>
    </source>
</evidence>
<evidence type="ECO:0000313" key="3">
    <source>
        <dbReference type="EMBL" id="RAJ80254.1"/>
    </source>
</evidence>
<dbReference type="OrthoDB" id="624512at2"/>
<reference evidence="3 4" key="1">
    <citation type="submission" date="2018-06" db="EMBL/GenBank/DDBJ databases">
        <title>Genomic Encyclopedia of Archaeal and Bacterial Type Strains, Phase II (KMG-II): from individual species to whole genera.</title>
        <authorList>
            <person name="Goeker M."/>
        </authorList>
    </citation>
    <scope>NUCLEOTIDE SEQUENCE [LARGE SCALE GENOMIC DNA]</scope>
    <source>
        <strain evidence="3 4">DSM 29821</strain>
    </source>
</reference>
<keyword evidence="4" id="KW-1185">Reference proteome</keyword>
<dbReference type="Proteomes" id="UP000249819">
    <property type="component" value="Unassembled WGS sequence"/>
</dbReference>
<dbReference type="PROSITE" id="PS50213">
    <property type="entry name" value="FAS1"/>
    <property type="match status" value="2"/>
</dbReference>
<dbReference type="PANTHER" id="PTHR10900">
    <property type="entry name" value="PERIOSTIN-RELATED"/>
    <property type="match status" value="1"/>
</dbReference>
<comment type="caution">
    <text evidence="3">The sequence shown here is derived from an EMBL/GenBank/DDBJ whole genome shotgun (WGS) entry which is preliminary data.</text>
</comment>
<dbReference type="PROSITE" id="PS51257">
    <property type="entry name" value="PROKAR_LIPOPROTEIN"/>
    <property type="match status" value="1"/>
</dbReference>
<dbReference type="AlphaFoldDB" id="A0A327VZS0"/>
<dbReference type="Gene3D" id="2.30.180.10">
    <property type="entry name" value="FAS1 domain"/>
    <property type="match status" value="2"/>
</dbReference>
<dbReference type="RefSeq" id="WP_111593259.1">
    <property type="nucleotide sequence ID" value="NZ_QLMA01000005.1"/>
</dbReference>
<sequence>MKKNNNFFILSFCLLLVFISACTKTEEPPKPIGGKLPFDSTVNKSLAQLVDSIPEASIFSAAIKRTSIRRYMDSLAGKNPSGPYTMFVPTNKAWQDAGFTADNIGAVPVATLDTMIRYLTIPGGIPANTANLFGETNYYPITYRDRTITRSQVPSPFLSWTTMYYYYRIIVGMTDGVLRLNGKAVSKQAGISATNGTLYLLDSMVNKPYYESYQVLRYDTAFSFYMAALKKSNALYVAKGIIGQFNDTATLVLTVGSDQPGKEPFAITFAPDNNAFRKAGFNAIADINSYIDKSALASAPNYTQMRTNMDSILVNHQLLSNYNTVNPALTYLYSTDFRLGLYSVNLSNAPQPGAVFVTNINGQAVLHRQDYPQGRGAAIIAPSDITTLTGVIHRVDNLLLPTP</sequence>
<dbReference type="Pfam" id="PF02469">
    <property type="entry name" value="Fasciclin"/>
    <property type="match status" value="1"/>
</dbReference>
<evidence type="ECO:0000259" key="2">
    <source>
        <dbReference type="PROSITE" id="PS50213"/>
    </source>
</evidence>
<proteinExistence type="predicted"/>
<feature type="domain" description="FAS1" evidence="2">
    <location>
        <begin position="43"/>
        <end position="205"/>
    </location>
</feature>
<evidence type="ECO:0000313" key="4">
    <source>
        <dbReference type="Proteomes" id="UP000249819"/>
    </source>
</evidence>
<feature type="domain" description="FAS1" evidence="2">
    <location>
        <begin position="209"/>
        <end position="399"/>
    </location>
</feature>
<keyword evidence="1" id="KW-0732">Signal</keyword>
<accession>A0A327VZS0</accession>